<gene>
    <name evidence="2" type="ORF">Syun_013449</name>
    <name evidence="1" type="ORF">Syun_031393</name>
</gene>
<keyword evidence="3" id="KW-1185">Reference proteome</keyword>
<organism evidence="2 3">
    <name type="scientific">Stephania yunnanensis</name>
    <dbReference type="NCBI Taxonomy" id="152371"/>
    <lineage>
        <taxon>Eukaryota</taxon>
        <taxon>Viridiplantae</taxon>
        <taxon>Streptophyta</taxon>
        <taxon>Embryophyta</taxon>
        <taxon>Tracheophyta</taxon>
        <taxon>Spermatophyta</taxon>
        <taxon>Magnoliopsida</taxon>
        <taxon>Ranunculales</taxon>
        <taxon>Menispermaceae</taxon>
        <taxon>Menispermoideae</taxon>
        <taxon>Cissampelideae</taxon>
        <taxon>Stephania</taxon>
    </lineage>
</organism>
<reference evidence="2 3" key="1">
    <citation type="submission" date="2024-01" db="EMBL/GenBank/DDBJ databases">
        <title>Genome assemblies of Stephania.</title>
        <authorList>
            <person name="Yang L."/>
        </authorList>
    </citation>
    <scope>NUCLEOTIDE SEQUENCE [LARGE SCALE GENOMIC DNA]</scope>
    <source>
        <strain evidence="2">YNDBR</strain>
        <tissue evidence="2">Leaf</tissue>
    </source>
</reference>
<dbReference type="AlphaFoldDB" id="A0AAP0K252"/>
<accession>A0AAP0K252</accession>
<dbReference type="EMBL" id="JBBNAF010000023">
    <property type="protein sequence ID" value="KAK9082469.1"/>
    <property type="molecule type" value="Genomic_DNA"/>
</dbReference>
<dbReference type="Proteomes" id="UP001420932">
    <property type="component" value="Unassembled WGS sequence"/>
</dbReference>
<dbReference type="EMBL" id="JBBNAF010000005">
    <property type="protein sequence ID" value="KAK9144049.1"/>
    <property type="molecule type" value="Genomic_DNA"/>
</dbReference>
<evidence type="ECO:0000313" key="2">
    <source>
        <dbReference type="EMBL" id="KAK9144049.1"/>
    </source>
</evidence>
<protein>
    <submittedName>
        <fullName evidence="2">Uncharacterized protein</fullName>
    </submittedName>
</protein>
<name>A0AAP0K252_9MAGN</name>
<comment type="caution">
    <text evidence="2">The sequence shown here is derived from an EMBL/GenBank/DDBJ whole genome shotgun (WGS) entry which is preliminary data.</text>
</comment>
<proteinExistence type="predicted"/>
<evidence type="ECO:0000313" key="3">
    <source>
        <dbReference type="Proteomes" id="UP001420932"/>
    </source>
</evidence>
<sequence>MIGRIGGSKLSNGLTALYSCSRKLNSVILRISPNLKGTIRFSSSIAKSNDLKSRAKDLRRDVVLFMLL</sequence>
<evidence type="ECO:0000313" key="1">
    <source>
        <dbReference type="EMBL" id="KAK9082469.1"/>
    </source>
</evidence>
<dbReference type="PROSITE" id="PS51257">
    <property type="entry name" value="PROKAR_LIPOPROTEIN"/>
    <property type="match status" value="1"/>
</dbReference>